<keyword evidence="3" id="KW-0408">Iron</keyword>
<evidence type="ECO:0000256" key="4">
    <source>
        <dbReference type="ARBA" id="ARBA00025742"/>
    </source>
</evidence>
<accession>A0A7S9DWT2</accession>
<evidence type="ECO:0000313" key="7">
    <source>
        <dbReference type="Proteomes" id="UP000595095"/>
    </source>
</evidence>
<comment type="similarity">
    <text evidence="4">Belongs to the cyclic nucleotide phosphodiesterase class-III family.</text>
</comment>
<evidence type="ECO:0000256" key="3">
    <source>
        <dbReference type="ARBA" id="ARBA00023004"/>
    </source>
</evidence>
<dbReference type="EMBL" id="CP064795">
    <property type="protein sequence ID" value="QPG05295.1"/>
    <property type="molecule type" value="Genomic_DNA"/>
</dbReference>
<evidence type="ECO:0000256" key="1">
    <source>
        <dbReference type="ARBA" id="ARBA00022723"/>
    </source>
</evidence>
<reference evidence="6 7" key="1">
    <citation type="submission" date="2020-11" db="EMBL/GenBank/DDBJ databases">
        <title>Complete genome sequence for Salinimonas sp. strain G2-b.</title>
        <authorList>
            <person name="Park S.-J."/>
        </authorList>
    </citation>
    <scope>NUCLEOTIDE SEQUENCE [LARGE SCALE GENOMIC DNA]</scope>
    <source>
        <strain evidence="6 7">G2-b</strain>
    </source>
</reference>
<evidence type="ECO:0000256" key="2">
    <source>
        <dbReference type="ARBA" id="ARBA00022801"/>
    </source>
</evidence>
<proteinExistence type="inferred from homology"/>
<organism evidence="6 7">
    <name type="scientific">Salinimonas marina</name>
    <dbReference type="NCBI Taxonomy" id="2785918"/>
    <lineage>
        <taxon>Bacteria</taxon>
        <taxon>Pseudomonadati</taxon>
        <taxon>Pseudomonadota</taxon>
        <taxon>Gammaproteobacteria</taxon>
        <taxon>Alteromonadales</taxon>
        <taxon>Alteromonadaceae</taxon>
        <taxon>Alteromonas/Salinimonas group</taxon>
        <taxon>Salinimonas</taxon>
    </lineage>
</organism>
<dbReference type="Proteomes" id="UP000595095">
    <property type="component" value="Chromosome"/>
</dbReference>
<dbReference type="InterPro" id="IPR029052">
    <property type="entry name" value="Metallo-depent_PP-like"/>
</dbReference>
<dbReference type="PANTHER" id="PTHR42988">
    <property type="entry name" value="PHOSPHOHYDROLASE"/>
    <property type="match status" value="1"/>
</dbReference>
<dbReference type="RefSeq" id="WP_195810385.1">
    <property type="nucleotide sequence ID" value="NZ_CP064795.1"/>
</dbReference>
<protein>
    <submittedName>
        <fullName evidence="6">Metallophosphoesterase</fullName>
    </submittedName>
</protein>
<evidence type="ECO:0000313" key="6">
    <source>
        <dbReference type="EMBL" id="QPG05295.1"/>
    </source>
</evidence>
<name>A0A7S9DWT2_9ALTE</name>
<dbReference type="KEGG" id="smaa:IT774_14445"/>
<gene>
    <name evidence="6" type="ORF">IT774_14445</name>
</gene>
<dbReference type="InterPro" id="IPR004843">
    <property type="entry name" value="Calcineurin-like_PHP"/>
</dbReference>
<dbReference type="GO" id="GO:0046872">
    <property type="term" value="F:metal ion binding"/>
    <property type="evidence" value="ECO:0007669"/>
    <property type="project" value="UniProtKB-KW"/>
</dbReference>
<keyword evidence="1" id="KW-0479">Metal-binding</keyword>
<evidence type="ECO:0000259" key="5">
    <source>
        <dbReference type="Pfam" id="PF00149"/>
    </source>
</evidence>
<sequence>MSEPSALCHQQSLMGAAQRLVQFTDCHLFADPEQSGYAAIAPYHSLARCLESAVEYQPDMLLCTGDISGDDSKTSYVWLRELIKQYAPHIPLYVIAGNHDNNPYFKETLAAHAIQSGAPAELGNWCVHGLDTRYQGAQGQIDERQLQQVAAAIGARPRQYHALALHHHPIASNSWMDTHCLVNAGVLLDWLHTQPVRVVLHGHTHAECEHAHGRQTILGTPSTSWQWAMTPEFGVSAQPPGFRLLELSDEGHWHSIIRRIS</sequence>
<feature type="domain" description="Calcineurin-like phosphoesterase" evidence="5">
    <location>
        <begin position="19"/>
        <end position="206"/>
    </location>
</feature>
<dbReference type="InterPro" id="IPR050884">
    <property type="entry name" value="CNP_phosphodiesterase-III"/>
</dbReference>
<dbReference type="SUPFAM" id="SSF56300">
    <property type="entry name" value="Metallo-dependent phosphatases"/>
    <property type="match status" value="1"/>
</dbReference>
<dbReference type="Pfam" id="PF00149">
    <property type="entry name" value="Metallophos"/>
    <property type="match status" value="1"/>
</dbReference>
<keyword evidence="2" id="KW-0378">Hydrolase</keyword>
<dbReference type="PANTHER" id="PTHR42988:SF2">
    <property type="entry name" value="CYCLIC NUCLEOTIDE PHOSPHODIESTERASE CBUA0032-RELATED"/>
    <property type="match status" value="1"/>
</dbReference>
<dbReference type="Gene3D" id="3.60.21.10">
    <property type="match status" value="1"/>
</dbReference>
<dbReference type="AlphaFoldDB" id="A0A7S9DWT2"/>
<dbReference type="GO" id="GO:0016787">
    <property type="term" value="F:hydrolase activity"/>
    <property type="evidence" value="ECO:0007669"/>
    <property type="project" value="UniProtKB-KW"/>
</dbReference>
<keyword evidence="7" id="KW-1185">Reference proteome</keyword>